<dbReference type="Proteomes" id="UP000199041">
    <property type="component" value="Unassembled WGS sequence"/>
</dbReference>
<dbReference type="OrthoDB" id="9792992at2"/>
<dbReference type="PANTHER" id="PTHR34220:SF7">
    <property type="entry name" value="SENSOR HISTIDINE KINASE YPDA"/>
    <property type="match status" value="1"/>
</dbReference>
<dbReference type="SUPFAM" id="SSF55874">
    <property type="entry name" value="ATPase domain of HSP90 chaperone/DNA topoisomerase II/histidine kinase"/>
    <property type="match status" value="1"/>
</dbReference>
<dbReference type="RefSeq" id="WP_091395523.1">
    <property type="nucleotide sequence ID" value="NZ_FNQY01000006.1"/>
</dbReference>
<dbReference type="InterPro" id="IPR050640">
    <property type="entry name" value="Bact_2-comp_sensor_kinase"/>
</dbReference>
<reference evidence="1 2" key="1">
    <citation type="submission" date="2016-10" db="EMBL/GenBank/DDBJ databases">
        <authorList>
            <person name="de Groot N.N."/>
        </authorList>
    </citation>
    <scope>NUCLEOTIDE SEQUENCE [LARGE SCALE GENOMIC DNA]</scope>
    <source>
        <strain evidence="1 2">Vu-144</strain>
    </source>
</reference>
<evidence type="ECO:0000313" key="2">
    <source>
        <dbReference type="Proteomes" id="UP000199041"/>
    </source>
</evidence>
<evidence type="ECO:0000313" key="1">
    <source>
        <dbReference type="EMBL" id="SEA01372.1"/>
    </source>
</evidence>
<dbReference type="Gene3D" id="3.30.565.10">
    <property type="entry name" value="Histidine kinase-like ATPase, C-terminal domain"/>
    <property type="match status" value="1"/>
</dbReference>
<proteinExistence type="predicted"/>
<accession>A0A1H3XS33</accession>
<protein>
    <submittedName>
        <fullName evidence="1">Two-component system, LytT family, sensor kinase</fullName>
    </submittedName>
</protein>
<keyword evidence="2" id="KW-1185">Reference proteome</keyword>
<sequence>MVSVQREWQALQLYTELEAERFSHEFSFEFIKKADLDLSGFVMPSMMVQPLIENAIHHGLRHHIKPGLHLSVIMEHINETLKITVEDNGVGMVDPKPDGVKQEGKLRSLGVTMIRERIGIINGALHGNIGSLEIINKGIAPGETGNETENESGVKAVLILPIFASESDLSQLTGM</sequence>
<keyword evidence="1" id="KW-0808">Transferase</keyword>
<dbReference type="GO" id="GO:0016301">
    <property type="term" value="F:kinase activity"/>
    <property type="evidence" value="ECO:0007669"/>
    <property type="project" value="UniProtKB-KW"/>
</dbReference>
<name>A0A1H3XS33_9BACT</name>
<organism evidence="1 2">
    <name type="scientific">Arachidicoccus rhizosphaerae</name>
    <dbReference type="NCBI Taxonomy" id="551991"/>
    <lineage>
        <taxon>Bacteria</taxon>
        <taxon>Pseudomonadati</taxon>
        <taxon>Bacteroidota</taxon>
        <taxon>Chitinophagia</taxon>
        <taxon>Chitinophagales</taxon>
        <taxon>Chitinophagaceae</taxon>
        <taxon>Arachidicoccus</taxon>
    </lineage>
</organism>
<keyword evidence="1" id="KW-0418">Kinase</keyword>
<dbReference type="STRING" id="551991.SAMN05192529_10641"/>
<dbReference type="PANTHER" id="PTHR34220">
    <property type="entry name" value="SENSOR HISTIDINE KINASE YPDA"/>
    <property type="match status" value="1"/>
</dbReference>
<dbReference type="EMBL" id="FNQY01000006">
    <property type="protein sequence ID" value="SEA01372.1"/>
    <property type="molecule type" value="Genomic_DNA"/>
</dbReference>
<dbReference type="AlphaFoldDB" id="A0A1H3XS33"/>
<gene>
    <name evidence="1" type="ORF">SAMN05192529_10641</name>
</gene>
<dbReference type="InterPro" id="IPR036890">
    <property type="entry name" value="HATPase_C_sf"/>
</dbReference>